<proteinExistence type="inferred from homology"/>
<feature type="signal peptide" evidence="10">
    <location>
        <begin position="1"/>
        <end position="21"/>
    </location>
</feature>
<evidence type="ECO:0000256" key="10">
    <source>
        <dbReference type="SAM" id="SignalP"/>
    </source>
</evidence>
<keyword evidence="9" id="KW-0325">Glycoprotein</keyword>
<dbReference type="PANTHER" id="PTHR21092:SF0">
    <property type="entry name" value="NICASTRIN"/>
    <property type="match status" value="1"/>
</dbReference>
<dbReference type="Gene3D" id="3.40.630.10">
    <property type="entry name" value="Zn peptidases"/>
    <property type="match status" value="1"/>
</dbReference>
<keyword evidence="7" id="KW-1133">Transmembrane helix</keyword>
<dbReference type="Pfam" id="PF18266">
    <property type="entry name" value="Ncstrn_small"/>
    <property type="match status" value="1"/>
</dbReference>
<keyword evidence="6" id="KW-0914">Notch signaling pathway</keyword>
<evidence type="ECO:0000313" key="12">
    <source>
        <dbReference type="Proteomes" id="UP000492821"/>
    </source>
</evidence>
<evidence type="ECO:0000256" key="6">
    <source>
        <dbReference type="ARBA" id="ARBA00022976"/>
    </source>
</evidence>
<dbReference type="Proteomes" id="UP000492821">
    <property type="component" value="Unassembled WGS sequence"/>
</dbReference>
<sequence>MNLTGLLALCLCLIFVSGADSKRTGRLKDQVSILLPRSQLRCFRLLNATHQVGCQSDRNGNVGTIVTAQNERQLAEIVQTFGKNDEKIIPLLKVENLNRAMTEILHKSDVVSGVLFYGKHENANISEDANSPSLAFSLYGNETMKWNEKSALSDDGLRFLDWTKPIFYITDKREIDLLYSGCLKAFNLNLLTPTKYQKDGPRCRVKMSMFMQAAGDAQTCLRRQQLLYGFTKTLSLCDPLSSSNIFYMLPELHKETPANVFLISSKLDSFSLFNEAANGDVSVLTSVITLITLADAIGKKLELFQERAQKHNRQLMLAFFNGESFLNIGSSRTAFDMQIGEFPTKQKKYISSKTTNHIGLDDIKFFLDLQHMNADTQKYYFHVDGQSYKENKGDVDKSIEYVKRALFHAGLVSVLADSSESSQVPPSSYQAFLRHNRSIPGFVLSPDKSGEYHSSVINSFADDKITNSKDSRSQLIDHIDGAASALMQAITGYVHNDPLSASDFSIDRDYISTVVDCLFSNSWNCSYFKQIIPDYQDAYATRSLYVGTKASQSHLWYLVDSMLVQSLGQTHATQNVKSVDQCDSLNPGQSVYRYIWAYNKKSNASLCYRTSSYRTSAESPAFTDVGIHPERLNYSTWVESVWDQGKVEVFLDCAHSTIGHYVAIAMIVLTVLLLSCPSWHSLISPVIDESTETDDRELRVRYQATAASPNALASTESEAAVALIQSTSRNPPSANVTVT</sequence>
<feature type="domain" description="Nicastrin small lobe" evidence="11">
    <location>
        <begin position="42"/>
        <end position="213"/>
    </location>
</feature>
<evidence type="ECO:0000313" key="13">
    <source>
        <dbReference type="WBParaSite" id="Pan_g3975.t1"/>
    </source>
</evidence>
<dbReference type="WBParaSite" id="Pan_g3975.t1">
    <property type="protein sequence ID" value="Pan_g3975.t1"/>
    <property type="gene ID" value="Pan_g3975"/>
</dbReference>
<dbReference type="InterPro" id="IPR041084">
    <property type="entry name" value="Ncstrn_small"/>
</dbReference>
<dbReference type="PANTHER" id="PTHR21092">
    <property type="entry name" value="NICASTRIN"/>
    <property type="match status" value="1"/>
</dbReference>
<dbReference type="GO" id="GO:0007219">
    <property type="term" value="P:Notch signaling pathway"/>
    <property type="evidence" value="ECO:0007669"/>
    <property type="project" value="UniProtKB-KW"/>
</dbReference>
<evidence type="ECO:0000256" key="3">
    <source>
        <dbReference type="ARBA" id="ARBA00015303"/>
    </source>
</evidence>
<reference evidence="13" key="2">
    <citation type="submission" date="2020-10" db="UniProtKB">
        <authorList>
            <consortium name="WormBaseParasite"/>
        </authorList>
    </citation>
    <scope>IDENTIFICATION</scope>
</reference>
<dbReference type="InterPro" id="IPR008710">
    <property type="entry name" value="Nicastrin"/>
</dbReference>
<keyword evidence="4" id="KW-0812">Transmembrane</keyword>
<evidence type="ECO:0000256" key="8">
    <source>
        <dbReference type="ARBA" id="ARBA00023136"/>
    </source>
</evidence>
<comment type="similarity">
    <text evidence="2">Belongs to the nicastrin family.</text>
</comment>
<dbReference type="AlphaFoldDB" id="A0A7E4VWR5"/>
<evidence type="ECO:0000259" key="11">
    <source>
        <dbReference type="Pfam" id="PF18266"/>
    </source>
</evidence>
<accession>A0A7E4VWR5</accession>
<feature type="chain" id="PRO_5028924434" description="Nicastrin" evidence="10">
    <location>
        <begin position="22"/>
        <end position="739"/>
    </location>
</feature>
<evidence type="ECO:0000256" key="2">
    <source>
        <dbReference type="ARBA" id="ARBA00007717"/>
    </source>
</evidence>
<evidence type="ECO:0000256" key="9">
    <source>
        <dbReference type="ARBA" id="ARBA00023180"/>
    </source>
</evidence>
<evidence type="ECO:0000256" key="4">
    <source>
        <dbReference type="ARBA" id="ARBA00022692"/>
    </source>
</evidence>
<comment type="subcellular location">
    <subcellularLocation>
        <location evidence="1">Membrane</location>
        <topology evidence="1">Single-pass type I membrane protein</topology>
    </subcellularLocation>
</comment>
<evidence type="ECO:0000256" key="1">
    <source>
        <dbReference type="ARBA" id="ARBA00004479"/>
    </source>
</evidence>
<keyword evidence="8" id="KW-0472">Membrane</keyword>
<evidence type="ECO:0000256" key="5">
    <source>
        <dbReference type="ARBA" id="ARBA00022729"/>
    </source>
</evidence>
<organism evidence="12 13">
    <name type="scientific">Panagrellus redivivus</name>
    <name type="common">Microworm</name>
    <dbReference type="NCBI Taxonomy" id="6233"/>
    <lineage>
        <taxon>Eukaryota</taxon>
        <taxon>Metazoa</taxon>
        <taxon>Ecdysozoa</taxon>
        <taxon>Nematoda</taxon>
        <taxon>Chromadorea</taxon>
        <taxon>Rhabditida</taxon>
        <taxon>Tylenchina</taxon>
        <taxon>Panagrolaimomorpha</taxon>
        <taxon>Panagrolaimoidea</taxon>
        <taxon>Panagrolaimidae</taxon>
        <taxon>Panagrellus</taxon>
    </lineage>
</organism>
<keyword evidence="5 10" id="KW-0732">Signal</keyword>
<reference evidence="12" key="1">
    <citation type="journal article" date="2013" name="Genetics">
        <title>The draft genome and transcriptome of Panagrellus redivivus are shaped by the harsh demands of a free-living lifestyle.</title>
        <authorList>
            <person name="Srinivasan J."/>
            <person name="Dillman A.R."/>
            <person name="Macchietto M.G."/>
            <person name="Heikkinen L."/>
            <person name="Lakso M."/>
            <person name="Fracchia K.M."/>
            <person name="Antoshechkin I."/>
            <person name="Mortazavi A."/>
            <person name="Wong G."/>
            <person name="Sternberg P.W."/>
        </authorList>
    </citation>
    <scope>NUCLEOTIDE SEQUENCE [LARGE SCALE GENOMIC DNA]</scope>
    <source>
        <strain evidence="12">MT8872</strain>
    </source>
</reference>
<dbReference type="GO" id="GO:0005886">
    <property type="term" value="C:plasma membrane"/>
    <property type="evidence" value="ECO:0007669"/>
    <property type="project" value="TreeGrafter"/>
</dbReference>
<evidence type="ECO:0000256" key="7">
    <source>
        <dbReference type="ARBA" id="ARBA00022989"/>
    </source>
</evidence>
<keyword evidence="12" id="KW-1185">Reference proteome</keyword>
<protein>
    <recommendedName>
        <fullName evidence="3">Nicastrin</fullName>
    </recommendedName>
</protein>
<dbReference type="Pfam" id="PF05450">
    <property type="entry name" value="Nicastrin"/>
    <property type="match status" value="1"/>
</dbReference>
<dbReference type="GO" id="GO:0007220">
    <property type="term" value="P:Notch receptor processing"/>
    <property type="evidence" value="ECO:0007669"/>
    <property type="project" value="TreeGrafter"/>
</dbReference>
<dbReference type="SUPFAM" id="SSF53187">
    <property type="entry name" value="Zn-dependent exopeptidases"/>
    <property type="match status" value="1"/>
</dbReference>
<name>A0A7E4VWR5_PANRE</name>
<dbReference type="GO" id="GO:0016485">
    <property type="term" value="P:protein processing"/>
    <property type="evidence" value="ECO:0007669"/>
    <property type="project" value="InterPro"/>
</dbReference>